<gene>
    <name evidence="1" type="ORF">ACO22_01995</name>
</gene>
<dbReference type="VEuPathDB" id="FungiDB:PADG_01347"/>
<protein>
    <submittedName>
        <fullName evidence="1">Uncharacterized protein</fullName>
    </submittedName>
</protein>
<reference evidence="1 2" key="1">
    <citation type="submission" date="2016-06" db="EMBL/GenBank/DDBJ databases">
        <authorList>
            <person name="Kjaerup R.B."/>
            <person name="Dalgaard T.S."/>
            <person name="Juul-Madsen H.R."/>
        </authorList>
    </citation>
    <scope>NUCLEOTIDE SEQUENCE [LARGE SCALE GENOMIC DNA]</scope>
    <source>
        <strain evidence="1 2">Pb300</strain>
    </source>
</reference>
<sequence>MADSTLLTPNFNRTDDLKYATLCSRSIGITSKLVCSERQVGSTDVPVTCNIFSSPRRVGAQAQASEVPRTFDPPQLCHSLHIFAQLAQGSPPIPAQRCLWLEFCNRIEGQRTGLGIFLRISLSRIKYVTMDDDLPSQVGSNLVMYYVLQRLRWEGTYIGEIVSEWLVRPDVQFRIESILLIYRIRKADDISSVVIRWLNEKKKLGSGWSRYPPTEAIQTTEIAIARWGQSVYQHCI</sequence>
<proteinExistence type="predicted"/>
<evidence type="ECO:0000313" key="2">
    <source>
        <dbReference type="Proteomes" id="UP000242814"/>
    </source>
</evidence>
<dbReference type="VEuPathDB" id="FungiDB:PABG_11629"/>
<accession>A0A1D2JJZ5</accession>
<dbReference type="AlphaFoldDB" id="A0A1D2JJZ5"/>
<dbReference type="Proteomes" id="UP000242814">
    <property type="component" value="Unassembled WGS sequence"/>
</dbReference>
<name>A0A1D2JJZ5_PARBR</name>
<comment type="caution">
    <text evidence="1">The sequence shown here is derived from an EMBL/GenBank/DDBJ whole genome shotgun (WGS) entry which is preliminary data.</text>
</comment>
<dbReference type="EMBL" id="LZYO01000055">
    <property type="protein sequence ID" value="ODH39236.1"/>
    <property type="molecule type" value="Genomic_DNA"/>
</dbReference>
<organism evidence="1 2">
    <name type="scientific">Paracoccidioides brasiliensis</name>
    <dbReference type="NCBI Taxonomy" id="121759"/>
    <lineage>
        <taxon>Eukaryota</taxon>
        <taxon>Fungi</taxon>
        <taxon>Dikarya</taxon>
        <taxon>Ascomycota</taxon>
        <taxon>Pezizomycotina</taxon>
        <taxon>Eurotiomycetes</taxon>
        <taxon>Eurotiomycetidae</taxon>
        <taxon>Onygenales</taxon>
        <taxon>Ajellomycetaceae</taxon>
        <taxon>Paracoccidioides</taxon>
    </lineage>
</organism>
<evidence type="ECO:0000313" key="1">
    <source>
        <dbReference type="EMBL" id="ODH39236.1"/>
    </source>
</evidence>